<dbReference type="Proteomes" id="UP001521150">
    <property type="component" value="Unassembled WGS sequence"/>
</dbReference>
<sequence>MSRTAHHRTGPWPGGWRPWRIATARGFRYSAACLAEAYDRRPWPQAIRREVSFYRYPRALPRDTEVARLSAITERRARQRLRGELTDIRRRVNRLSKDRLKPGDVDVTPFAHHHEAIHHSW</sequence>
<organism evidence="1 2">
    <name type="scientific">Kibdelosporangium philippinense</name>
    <dbReference type="NCBI Taxonomy" id="211113"/>
    <lineage>
        <taxon>Bacteria</taxon>
        <taxon>Bacillati</taxon>
        <taxon>Actinomycetota</taxon>
        <taxon>Actinomycetes</taxon>
        <taxon>Pseudonocardiales</taxon>
        <taxon>Pseudonocardiaceae</taxon>
        <taxon>Kibdelosporangium</taxon>
    </lineage>
</organism>
<accession>A0ABS8ZP41</accession>
<evidence type="ECO:0000313" key="2">
    <source>
        <dbReference type="Proteomes" id="UP001521150"/>
    </source>
</evidence>
<comment type="caution">
    <text evidence="1">The sequence shown here is derived from an EMBL/GenBank/DDBJ whole genome shotgun (WGS) entry which is preliminary data.</text>
</comment>
<gene>
    <name evidence="1" type="ORF">LWC34_42985</name>
</gene>
<keyword evidence="2" id="KW-1185">Reference proteome</keyword>
<protein>
    <submittedName>
        <fullName evidence="1">Uncharacterized protein</fullName>
    </submittedName>
</protein>
<dbReference type="RefSeq" id="WP_233731061.1">
    <property type="nucleotide sequence ID" value="NZ_JAJVCN010000004.1"/>
</dbReference>
<proteinExistence type="predicted"/>
<name>A0ABS8ZP41_9PSEU</name>
<evidence type="ECO:0000313" key="1">
    <source>
        <dbReference type="EMBL" id="MCE7009529.1"/>
    </source>
</evidence>
<dbReference type="EMBL" id="JAJVCN010000004">
    <property type="protein sequence ID" value="MCE7009529.1"/>
    <property type="molecule type" value="Genomic_DNA"/>
</dbReference>
<reference evidence="1 2" key="1">
    <citation type="submission" date="2021-12" db="EMBL/GenBank/DDBJ databases">
        <title>Genome sequence of Kibdelosporangium philippinense ATCC 49844.</title>
        <authorList>
            <person name="Fedorov E.A."/>
            <person name="Omeragic M."/>
            <person name="Shalygina K.F."/>
            <person name="Maclea K.S."/>
        </authorList>
    </citation>
    <scope>NUCLEOTIDE SEQUENCE [LARGE SCALE GENOMIC DNA]</scope>
    <source>
        <strain evidence="1 2">ATCC 49844</strain>
    </source>
</reference>